<name>A0ABN0SLH6_9MICO</name>
<feature type="compositionally biased region" description="Low complexity" evidence="1">
    <location>
        <begin position="206"/>
        <end position="216"/>
    </location>
</feature>
<protein>
    <recommendedName>
        <fullName evidence="5">LemA family protein</fullName>
    </recommendedName>
</protein>
<dbReference type="InterPro" id="IPR023353">
    <property type="entry name" value="LemA-like_dom_sf"/>
</dbReference>
<keyword evidence="4" id="KW-1185">Reference proteome</keyword>
<evidence type="ECO:0000313" key="3">
    <source>
        <dbReference type="EMBL" id="GAA0035163.1"/>
    </source>
</evidence>
<reference evidence="3 4" key="1">
    <citation type="submission" date="2024-01" db="EMBL/GenBank/DDBJ databases">
        <title>Characterization of antibiotic resistant novel bacterial strains and their environmental applications.</title>
        <authorList>
            <person name="Manzoor S."/>
            <person name="Abbas S."/>
            <person name="Arshad M."/>
            <person name="Ahmed I."/>
        </authorList>
    </citation>
    <scope>NUCLEOTIDE SEQUENCE [LARGE SCALE GENOMIC DNA]</scope>
    <source>
        <strain evidence="3 4">NCCP-602</strain>
    </source>
</reference>
<dbReference type="EMBL" id="BAAAAF010000003">
    <property type="protein sequence ID" value="GAA0035163.1"/>
    <property type="molecule type" value="Genomic_DNA"/>
</dbReference>
<proteinExistence type="predicted"/>
<sequence length="245" mass="25767">MIWTIIAAGAASVLIVAAVMLIILRFNQLSMARSLCDEAKRQLVVELRARHGLVPAFIGTIGQVTTRDLGSLELALASAERAPFGPRGAAAENALTAAIDDAALLPGRRGGGPGTAPADAASAAVATTSAQAGMRDELDMTVHLLHGQLTVLSERIVAVSRLYNANVDRYHRQRGRLLSRIFGGVFRPRDHFTEAPSDTVEPSPGPTVASTSSTAQPPAPAPSTPENRPDRTDRPDRSGRGVVEA</sequence>
<accession>A0ABN0SLH6</accession>
<evidence type="ECO:0008006" key="5">
    <source>
        <dbReference type="Google" id="ProtNLM"/>
    </source>
</evidence>
<keyword evidence="2" id="KW-0812">Transmembrane</keyword>
<evidence type="ECO:0000313" key="4">
    <source>
        <dbReference type="Proteomes" id="UP001498238"/>
    </source>
</evidence>
<keyword evidence="2" id="KW-0472">Membrane</keyword>
<feature type="transmembrane region" description="Helical" evidence="2">
    <location>
        <begin position="6"/>
        <end position="24"/>
    </location>
</feature>
<evidence type="ECO:0000256" key="1">
    <source>
        <dbReference type="SAM" id="MobiDB-lite"/>
    </source>
</evidence>
<feature type="compositionally biased region" description="Basic and acidic residues" evidence="1">
    <location>
        <begin position="227"/>
        <end position="239"/>
    </location>
</feature>
<dbReference type="RefSeq" id="WP_339392118.1">
    <property type="nucleotide sequence ID" value="NZ_BAAAAF010000003.1"/>
</dbReference>
<gene>
    <name evidence="3" type="ORF">NCCP602_11240</name>
</gene>
<keyword evidence="2" id="KW-1133">Transmembrane helix</keyword>
<dbReference type="Proteomes" id="UP001498238">
    <property type="component" value="Unassembled WGS sequence"/>
</dbReference>
<evidence type="ECO:0000256" key="2">
    <source>
        <dbReference type="SAM" id="Phobius"/>
    </source>
</evidence>
<organism evidence="3 4">
    <name type="scientific">Brevibacterium metallidurans</name>
    <dbReference type="NCBI Taxonomy" id="1482676"/>
    <lineage>
        <taxon>Bacteria</taxon>
        <taxon>Bacillati</taxon>
        <taxon>Actinomycetota</taxon>
        <taxon>Actinomycetes</taxon>
        <taxon>Micrococcales</taxon>
        <taxon>Brevibacteriaceae</taxon>
        <taxon>Brevibacterium</taxon>
    </lineage>
</organism>
<feature type="region of interest" description="Disordered" evidence="1">
    <location>
        <begin position="192"/>
        <end position="245"/>
    </location>
</feature>
<dbReference type="Gene3D" id="1.20.1440.20">
    <property type="entry name" value="LemA-like domain"/>
    <property type="match status" value="1"/>
</dbReference>
<comment type="caution">
    <text evidence="3">The sequence shown here is derived from an EMBL/GenBank/DDBJ whole genome shotgun (WGS) entry which is preliminary data.</text>
</comment>